<evidence type="ECO:0000256" key="2">
    <source>
        <dbReference type="ARBA" id="ARBA00022670"/>
    </source>
</evidence>
<feature type="domain" description="Peptidase M48" evidence="13">
    <location>
        <begin position="160"/>
        <end position="347"/>
    </location>
</feature>
<keyword evidence="6 10" id="KW-0862">Zinc</keyword>
<evidence type="ECO:0000256" key="12">
    <source>
        <dbReference type="SAM" id="Phobius"/>
    </source>
</evidence>
<evidence type="ECO:0000256" key="5">
    <source>
        <dbReference type="ARBA" id="ARBA00022801"/>
    </source>
</evidence>
<evidence type="ECO:0000256" key="3">
    <source>
        <dbReference type="ARBA" id="ARBA00022692"/>
    </source>
</evidence>
<feature type="transmembrane region" description="Helical" evidence="12">
    <location>
        <begin position="41"/>
        <end position="65"/>
    </location>
</feature>
<dbReference type="Gene3D" id="3.30.2010.10">
    <property type="entry name" value="Metalloproteases ('zincins'), catalytic domain"/>
    <property type="match status" value="1"/>
</dbReference>
<dbReference type="Proteomes" id="UP000269198">
    <property type="component" value="Unassembled WGS sequence"/>
</dbReference>
<dbReference type="AlphaFoldDB" id="A0A3N0DYR4"/>
<keyword evidence="5 10" id="KW-0378">Hydrolase</keyword>
<feature type="transmembrane region" description="Helical" evidence="12">
    <location>
        <begin position="77"/>
        <end position="102"/>
    </location>
</feature>
<dbReference type="EMBL" id="RJMB01000035">
    <property type="protein sequence ID" value="RNL80727.1"/>
    <property type="molecule type" value="Genomic_DNA"/>
</dbReference>
<keyword evidence="2 10" id="KW-0645">Protease</keyword>
<keyword evidence="8 10" id="KW-0482">Metalloprotease</keyword>
<evidence type="ECO:0000313" key="15">
    <source>
        <dbReference type="Proteomes" id="UP000269198"/>
    </source>
</evidence>
<evidence type="ECO:0000256" key="4">
    <source>
        <dbReference type="ARBA" id="ARBA00022723"/>
    </source>
</evidence>
<dbReference type="GO" id="GO:0004222">
    <property type="term" value="F:metalloendopeptidase activity"/>
    <property type="evidence" value="ECO:0007669"/>
    <property type="project" value="InterPro"/>
</dbReference>
<feature type="transmembrane region" description="Helical" evidence="12">
    <location>
        <begin position="114"/>
        <end position="138"/>
    </location>
</feature>
<sequence>MATAQHNVYGTLVGLVCAWFNVPLVVFLSVIGGVLGALAGVAAGGIAGPGVMDRVGTIATLIFPLPVRVDDLLPSAAIQIGGIIGGALGLVSGAGVTAYLSVTEFWRLLYAGDPAWPAMVAVGQVATAAFVAGVYTLYSRWSEPWRLRLSGARRPSRREATWLVPLLRQVAADLGDKQPPRLLMDDSREPSASAGIDHIVLTRGLIDLLGHDEDALAGVIAHEVAHHRAGDGAVMAWSRGIALPLYGVYRVAVWGAERGGPLRWLTASLLWSVTITVRGIVIPAQAKYWRACEYAADAAAHQAGHGPGLHRALSVLRAGFDGARTGWDQTILATHPPLELRLERLEEPGQDYPVLEQHPLAPRGVRPRPRRGPARG</sequence>
<proteinExistence type="inferred from homology"/>
<evidence type="ECO:0000256" key="10">
    <source>
        <dbReference type="RuleBase" id="RU003983"/>
    </source>
</evidence>
<accession>A0A3N0DYR4</accession>
<feature type="compositionally biased region" description="Basic residues" evidence="11">
    <location>
        <begin position="365"/>
        <end position="376"/>
    </location>
</feature>
<keyword evidence="1" id="KW-1003">Cell membrane</keyword>
<evidence type="ECO:0000256" key="7">
    <source>
        <dbReference type="ARBA" id="ARBA00022989"/>
    </source>
</evidence>
<keyword evidence="9 12" id="KW-0472">Membrane</keyword>
<keyword evidence="4" id="KW-0479">Metal-binding</keyword>
<keyword evidence="7 12" id="KW-1133">Transmembrane helix</keyword>
<evidence type="ECO:0000256" key="11">
    <source>
        <dbReference type="SAM" id="MobiDB-lite"/>
    </source>
</evidence>
<comment type="similarity">
    <text evidence="10">Belongs to the peptidase M48 family.</text>
</comment>
<comment type="cofactor">
    <cofactor evidence="10">
        <name>Zn(2+)</name>
        <dbReference type="ChEBI" id="CHEBI:29105"/>
    </cofactor>
    <text evidence="10">Binds 1 zinc ion per subunit.</text>
</comment>
<gene>
    <name evidence="14" type="ORF">EFW17_22610</name>
</gene>
<organism evidence="14 15">
    <name type="scientific">Halostreptopolyspora alba</name>
    <dbReference type="NCBI Taxonomy" id="2487137"/>
    <lineage>
        <taxon>Bacteria</taxon>
        <taxon>Bacillati</taxon>
        <taxon>Actinomycetota</taxon>
        <taxon>Actinomycetes</taxon>
        <taxon>Streptosporangiales</taxon>
        <taxon>Nocardiopsidaceae</taxon>
        <taxon>Halostreptopolyspora</taxon>
    </lineage>
</organism>
<dbReference type="InterPro" id="IPR050083">
    <property type="entry name" value="HtpX_protease"/>
</dbReference>
<dbReference type="Pfam" id="PF01435">
    <property type="entry name" value="Peptidase_M48"/>
    <property type="match status" value="1"/>
</dbReference>
<evidence type="ECO:0000256" key="1">
    <source>
        <dbReference type="ARBA" id="ARBA00022475"/>
    </source>
</evidence>
<dbReference type="InterPro" id="IPR001915">
    <property type="entry name" value="Peptidase_M48"/>
</dbReference>
<evidence type="ECO:0000256" key="6">
    <source>
        <dbReference type="ARBA" id="ARBA00022833"/>
    </source>
</evidence>
<feature type="transmembrane region" description="Helical" evidence="12">
    <location>
        <begin position="12"/>
        <end position="35"/>
    </location>
</feature>
<name>A0A3N0DYR4_9ACTN</name>
<feature type="region of interest" description="Disordered" evidence="11">
    <location>
        <begin position="352"/>
        <end position="376"/>
    </location>
</feature>
<dbReference type="GO" id="GO:0006508">
    <property type="term" value="P:proteolysis"/>
    <property type="evidence" value="ECO:0007669"/>
    <property type="project" value="UniProtKB-KW"/>
</dbReference>
<keyword evidence="3 12" id="KW-0812">Transmembrane</keyword>
<reference evidence="14 15" key="1">
    <citation type="submission" date="2018-11" db="EMBL/GenBank/DDBJ databases">
        <title>The genome draft of YIM 96095.</title>
        <authorList>
            <person name="Tang S.-K."/>
            <person name="Chunyu W.-X."/>
            <person name="Feng Y.-Z."/>
        </authorList>
    </citation>
    <scope>NUCLEOTIDE SEQUENCE [LARGE SCALE GENOMIC DNA]</scope>
    <source>
        <strain evidence="14 15">YIM 96095</strain>
    </source>
</reference>
<evidence type="ECO:0000256" key="8">
    <source>
        <dbReference type="ARBA" id="ARBA00023049"/>
    </source>
</evidence>
<protein>
    <submittedName>
        <fullName evidence="14">Peptidase M48 family protein</fullName>
    </submittedName>
</protein>
<evidence type="ECO:0000256" key="9">
    <source>
        <dbReference type="ARBA" id="ARBA00023136"/>
    </source>
</evidence>
<evidence type="ECO:0000259" key="13">
    <source>
        <dbReference type="Pfam" id="PF01435"/>
    </source>
</evidence>
<keyword evidence="15" id="KW-1185">Reference proteome</keyword>
<dbReference type="PANTHER" id="PTHR43221:SF2">
    <property type="entry name" value="PROTEASE HTPX HOMOLOG"/>
    <property type="match status" value="1"/>
</dbReference>
<evidence type="ECO:0000313" key="14">
    <source>
        <dbReference type="EMBL" id="RNL80727.1"/>
    </source>
</evidence>
<comment type="caution">
    <text evidence="14">The sequence shown here is derived from an EMBL/GenBank/DDBJ whole genome shotgun (WGS) entry which is preliminary data.</text>
</comment>
<dbReference type="PANTHER" id="PTHR43221">
    <property type="entry name" value="PROTEASE HTPX"/>
    <property type="match status" value="1"/>
</dbReference>
<dbReference type="GO" id="GO:0046872">
    <property type="term" value="F:metal ion binding"/>
    <property type="evidence" value="ECO:0007669"/>
    <property type="project" value="UniProtKB-KW"/>
</dbReference>